<comment type="subcellular location">
    <subcellularLocation>
        <location evidence="1">Cytoplasm</location>
    </subcellularLocation>
</comment>
<gene>
    <name evidence="8" type="ORF">TCAL_15326</name>
</gene>
<evidence type="ECO:0000256" key="2">
    <source>
        <dbReference type="ARBA" id="ARBA00005369"/>
    </source>
</evidence>
<keyword evidence="4" id="KW-0963">Cytoplasm</keyword>
<dbReference type="GO" id="GO:0004719">
    <property type="term" value="F:protein-L-isoaspartate (D-aspartate) O-methyltransferase activity"/>
    <property type="evidence" value="ECO:0007669"/>
    <property type="project" value="UniProtKB-EC"/>
</dbReference>
<comment type="similarity">
    <text evidence="2">Belongs to the methyltransferase superfamily. L-isoaspartyl/D-aspartyl protein methyltransferase family.</text>
</comment>
<keyword evidence="7" id="KW-0949">S-adenosyl-L-methionine</keyword>
<sequence length="244" mass="25843">MAWRSTGKTHQQLIANLKSNGVITSEPVAEAMLQVDRADFCGQSPYAESPQSISHNATISAPHMHAYVLELLQDQLRPGSRALDVGSGSNGVITSEPVAEAMLQVDRADFCGQSPYADSPQSISHNATISAPHMHAYVLELLQDQLRPGSRALDVGSGSGYLTACMAKMVGDNGTVVGIDHIHELVSFGTKNIGKSHSYELEKGTIKLIVGDGRKGFPSEGPYNAIHVGAAAECIPPKVCVSLP</sequence>
<dbReference type="CDD" id="cd02440">
    <property type="entry name" value="AdoMet_MTases"/>
    <property type="match status" value="1"/>
</dbReference>
<reference evidence="8 9" key="1">
    <citation type="journal article" date="2018" name="Nat. Ecol. Evol.">
        <title>Genomic signatures of mitonuclear coevolution across populations of Tigriopus californicus.</title>
        <authorList>
            <person name="Barreto F.S."/>
            <person name="Watson E.T."/>
            <person name="Lima T.G."/>
            <person name="Willett C.S."/>
            <person name="Edmands S."/>
            <person name="Li W."/>
            <person name="Burton R.S."/>
        </authorList>
    </citation>
    <scope>NUCLEOTIDE SEQUENCE [LARGE SCALE GENOMIC DNA]</scope>
    <source>
        <strain evidence="8 9">San Diego</strain>
    </source>
</reference>
<keyword evidence="5" id="KW-0489">Methyltransferase</keyword>
<dbReference type="EMBL" id="VCGU01000003">
    <property type="protein sequence ID" value="TRY78796.1"/>
    <property type="molecule type" value="Genomic_DNA"/>
</dbReference>
<dbReference type="STRING" id="6832.A0A553PMA6"/>
<dbReference type="SUPFAM" id="SSF53335">
    <property type="entry name" value="S-adenosyl-L-methionine-dependent methyltransferases"/>
    <property type="match status" value="2"/>
</dbReference>
<dbReference type="PANTHER" id="PTHR11579">
    <property type="entry name" value="PROTEIN-L-ISOASPARTATE O-METHYLTRANSFERASE"/>
    <property type="match status" value="1"/>
</dbReference>
<dbReference type="Gene3D" id="3.40.50.150">
    <property type="entry name" value="Vaccinia Virus protein VP39"/>
    <property type="match status" value="2"/>
</dbReference>
<dbReference type="AlphaFoldDB" id="A0A553PMA6"/>
<dbReference type="Proteomes" id="UP000318571">
    <property type="component" value="Chromosome 11"/>
</dbReference>
<dbReference type="Pfam" id="PF01135">
    <property type="entry name" value="PCMT"/>
    <property type="match status" value="2"/>
</dbReference>
<comment type="caution">
    <text evidence="8">The sequence shown here is derived from an EMBL/GenBank/DDBJ whole genome shotgun (WGS) entry which is preliminary data.</text>
</comment>
<name>A0A553PMA6_TIGCA</name>
<evidence type="ECO:0000313" key="8">
    <source>
        <dbReference type="EMBL" id="TRY78796.1"/>
    </source>
</evidence>
<protein>
    <recommendedName>
        <fullName evidence="3">protein-L-isoaspartate(D-aspartate) O-methyltransferase</fullName>
        <ecNumber evidence="3">2.1.1.77</ecNumber>
    </recommendedName>
</protein>
<evidence type="ECO:0000256" key="4">
    <source>
        <dbReference type="ARBA" id="ARBA00022490"/>
    </source>
</evidence>
<proteinExistence type="inferred from homology"/>
<dbReference type="InterPro" id="IPR000682">
    <property type="entry name" value="PCMT"/>
</dbReference>
<dbReference type="GO" id="GO:0032259">
    <property type="term" value="P:methylation"/>
    <property type="evidence" value="ECO:0007669"/>
    <property type="project" value="UniProtKB-KW"/>
</dbReference>
<evidence type="ECO:0000256" key="7">
    <source>
        <dbReference type="ARBA" id="ARBA00022691"/>
    </source>
</evidence>
<dbReference type="GO" id="GO:0005737">
    <property type="term" value="C:cytoplasm"/>
    <property type="evidence" value="ECO:0007669"/>
    <property type="project" value="UniProtKB-SubCell"/>
</dbReference>
<dbReference type="EC" id="2.1.1.77" evidence="3"/>
<evidence type="ECO:0000313" key="9">
    <source>
        <dbReference type="Proteomes" id="UP000318571"/>
    </source>
</evidence>
<dbReference type="PANTHER" id="PTHR11579:SF0">
    <property type="entry name" value="PROTEIN-L-ISOASPARTATE(D-ASPARTATE) O-METHYLTRANSFERASE"/>
    <property type="match status" value="1"/>
</dbReference>
<dbReference type="InterPro" id="IPR029063">
    <property type="entry name" value="SAM-dependent_MTases_sf"/>
</dbReference>
<dbReference type="PROSITE" id="PS01279">
    <property type="entry name" value="PCMT"/>
    <property type="match status" value="1"/>
</dbReference>
<keyword evidence="9" id="KW-1185">Reference proteome</keyword>
<evidence type="ECO:0000256" key="1">
    <source>
        <dbReference type="ARBA" id="ARBA00004496"/>
    </source>
</evidence>
<keyword evidence="6" id="KW-0808">Transferase</keyword>
<evidence type="ECO:0000256" key="3">
    <source>
        <dbReference type="ARBA" id="ARBA00011890"/>
    </source>
</evidence>
<organism evidence="8 9">
    <name type="scientific">Tigriopus californicus</name>
    <name type="common">Marine copepod</name>
    <dbReference type="NCBI Taxonomy" id="6832"/>
    <lineage>
        <taxon>Eukaryota</taxon>
        <taxon>Metazoa</taxon>
        <taxon>Ecdysozoa</taxon>
        <taxon>Arthropoda</taxon>
        <taxon>Crustacea</taxon>
        <taxon>Multicrustacea</taxon>
        <taxon>Hexanauplia</taxon>
        <taxon>Copepoda</taxon>
        <taxon>Harpacticoida</taxon>
        <taxon>Harpacticidae</taxon>
        <taxon>Tigriopus</taxon>
    </lineage>
</organism>
<evidence type="ECO:0000256" key="6">
    <source>
        <dbReference type="ARBA" id="ARBA00022679"/>
    </source>
</evidence>
<accession>A0A553PMA6</accession>
<evidence type="ECO:0000256" key="5">
    <source>
        <dbReference type="ARBA" id="ARBA00022603"/>
    </source>
</evidence>